<organism evidence="5 6">
    <name type="scientific">Blastocystis sp. subtype 1 (strain ATCC 50177 / NandII)</name>
    <dbReference type="NCBI Taxonomy" id="478820"/>
    <lineage>
        <taxon>Eukaryota</taxon>
        <taxon>Sar</taxon>
        <taxon>Stramenopiles</taxon>
        <taxon>Bigyra</taxon>
        <taxon>Opalozoa</taxon>
        <taxon>Opalinata</taxon>
        <taxon>Blastocystidae</taxon>
        <taxon>Blastocystis</taxon>
    </lineage>
</organism>
<dbReference type="AlphaFoldDB" id="A0A196S8M0"/>
<name>A0A196S8M0_BLAHN</name>
<dbReference type="OrthoDB" id="1892506at2759"/>
<feature type="domain" description="Glycosyltransferase 61 catalytic" evidence="4">
    <location>
        <begin position="284"/>
        <end position="373"/>
    </location>
</feature>
<keyword evidence="6" id="KW-1185">Reference proteome</keyword>
<proteinExistence type="predicted"/>
<dbReference type="Pfam" id="PF04577">
    <property type="entry name" value="Glyco_transf_61"/>
    <property type="match status" value="1"/>
</dbReference>
<protein>
    <recommendedName>
        <fullName evidence="4">Glycosyltransferase 61 catalytic domain-containing protein</fullName>
    </recommendedName>
</protein>
<evidence type="ECO:0000256" key="3">
    <source>
        <dbReference type="ARBA" id="ARBA00023180"/>
    </source>
</evidence>
<evidence type="ECO:0000313" key="6">
    <source>
        <dbReference type="Proteomes" id="UP000078348"/>
    </source>
</evidence>
<evidence type="ECO:0000259" key="4">
    <source>
        <dbReference type="Pfam" id="PF04577"/>
    </source>
</evidence>
<gene>
    <name evidence="5" type="ORF">AV274_4936</name>
</gene>
<dbReference type="GO" id="GO:0016757">
    <property type="term" value="F:glycosyltransferase activity"/>
    <property type="evidence" value="ECO:0007669"/>
    <property type="project" value="UniProtKB-KW"/>
</dbReference>
<reference evidence="5 6" key="1">
    <citation type="submission" date="2016-05" db="EMBL/GenBank/DDBJ databases">
        <title>Nuclear genome of Blastocystis sp. subtype 1 NandII.</title>
        <authorList>
            <person name="Gentekaki E."/>
            <person name="Curtis B."/>
            <person name="Stairs C."/>
            <person name="Eme L."/>
            <person name="Herman E."/>
            <person name="Klimes V."/>
            <person name="Arias M.C."/>
            <person name="Elias M."/>
            <person name="Hilliou F."/>
            <person name="Klute M."/>
            <person name="Malik S.-B."/>
            <person name="Pightling A."/>
            <person name="Rachubinski R."/>
            <person name="Salas D."/>
            <person name="Schlacht A."/>
            <person name="Suga H."/>
            <person name="Archibald J."/>
            <person name="Ball S.G."/>
            <person name="Clark G."/>
            <person name="Dacks J."/>
            <person name="Van Der Giezen M."/>
            <person name="Tsaousis A."/>
            <person name="Roger A."/>
        </authorList>
    </citation>
    <scope>NUCLEOTIDE SEQUENCE [LARGE SCALE GENOMIC DNA]</scope>
    <source>
        <strain evidence="6">ATCC 50177 / NandII</strain>
    </source>
</reference>
<evidence type="ECO:0000256" key="2">
    <source>
        <dbReference type="ARBA" id="ARBA00022679"/>
    </source>
</evidence>
<dbReference type="PANTHER" id="PTHR20961">
    <property type="entry name" value="GLYCOSYLTRANSFERASE"/>
    <property type="match status" value="1"/>
</dbReference>
<dbReference type="Proteomes" id="UP000078348">
    <property type="component" value="Unassembled WGS sequence"/>
</dbReference>
<keyword evidence="2" id="KW-0808">Transferase</keyword>
<dbReference type="InterPro" id="IPR049625">
    <property type="entry name" value="Glyco_transf_61_cat"/>
</dbReference>
<dbReference type="InterPro" id="IPR007657">
    <property type="entry name" value="Glycosyltransferase_61"/>
</dbReference>
<comment type="caution">
    <text evidence="5">The sequence shown here is derived from an EMBL/GenBank/DDBJ whole genome shotgun (WGS) entry which is preliminary data.</text>
</comment>
<evidence type="ECO:0000256" key="1">
    <source>
        <dbReference type="ARBA" id="ARBA00022676"/>
    </source>
</evidence>
<sequence>MEEILRNASVIRYNYYENLPYPYINYTYGSTFCSTYDKEMPKTTATVLKRSYMKLNKKSSVTWSNYMLKKRRNSNATELLMATLNWVYGENLCLENNTNLLHVYTQNYTHFLHLNRTVYNMAIPHDRTNYRHVLRVIPHFGPMPTTPPLFDDMYVIINRGWNNMYHHSEASIQYLRYVFANNVLPPMRTVVPFPDIDWINHHTRDFKGHYRFGRAYNDLVLDTFKSDLNGEDFTPRVFELDEYRKAGSVVCAKQGIIVPIITDMIKCFLDKKEAYQVRMLAYKRYHVPLPLQAPAKLHLRYIDRATSNRGIKNQEEVNAVLQNITDTELTVQVNQQMSFSEQVVSMFAVDILFTVHGAGLTTSVFMLPGSALVEVFPPMFREPYYMWVARYADLVYKRITESKILDKREYYNIRKKIELTNKVFYLPPEVLKEKLESVVPLVWEKKYSMVKCA</sequence>
<evidence type="ECO:0000313" key="5">
    <source>
        <dbReference type="EMBL" id="OAO13378.1"/>
    </source>
</evidence>
<dbReference type="EMBL" id="LXWW01000412">
    <property type="protein sequence ID" value="OAO13378.1"/>
    <property type="molecule type" value="Genomic_DNA"/>
</dbReference>
<keyword evidence="3" id="KW-0325">Glycoprotein</keyword>
<accession>A0A196S8M0</accession>
<keyword evidence="1" id="KW-0328">Glycosyltransferase</keyword>